<dbReference type="RefSeq" id="XP_017768159.1">
    <property type="nucleotide sequence ID" value="XM_017912670.1"/>
</dbReference>
<evidence type="ECO:0000313" key="3">
    <source>
        <dbReference type="RefSeq" id="XP_017768159.1"/>
    </source>
</evidence>
<feature type="transmembrane region" description="Helical" evidence="1">
    <location>
        <begin position="32"/>
        <end position="49"/>
    </location>
</feature>
<reference evidence="3" key="1">
    <citation type="submission" date="2025-08" db="UniProtKB">
        <authorList>
            <consortium name="RefSeq"/>
        </authorList>
    </citation>
    <scope>IDENTIFICATION</scope>
    <source>
        <tissue evidence="3">Whole Larva</tissue>
    </source>
</reference>
<feature type="transmembrane region" description="Helical" evidence="1">
    <location>
        <begin position="213"/>
        <end position="238"/>
    </location>
</feature>
<name>A0ABM1M0Q9_NICVS</name>
<protein>
    <submittedName>
        <fullName evidence="3">Uncharacterized protein LOC108556521 isoform X1</fullName>
    </submittedName>
</protein>
<proteinExistence type="predicted"/>
<gene>
    <name evidence="3" type="primary">LOC108556521</name>
</gene>
<feature type="transmembrane region" description="Helical" evidence="1">
    <location>
        <begin position="165"/>
        <end position="193"/>
    </location>
</feature>
<keyword evidence="2" id="KW-1185">Reference proteome</keyword>
<sequence>MLIGENDVYYNFGAAHQSFQIHRGVRINITRFIHLFLSITSFCFVGSALRRRPGIERPKEDCKLDAHSCVCRLYLFYDEMFGRSSSSRIESTRSTPRQGKQSRYEVPQLSFDLQLENLLKMHDTIESVVMTLREPIADIQEKRGISRNQHFSFIDLMTAMFNHTYYACMAIVTMVIGLMPLVEGFLLLVRFVLDKVLEINDTENMCEKIFKSVIFLGELIIIFIFVTIVLTVVLLPVYHLVRYVLHKGWAIMRY</sequence>
<dbReference type="GeneID" id="108556521"/>
<keyword evidence="1" id="KW-0472">Membrane</keyword>
<dbReference type="Proteomes" id="UP000695000">
    <property type="component" value="Unplaced"/>
</dbReference>
<accession>A0ABM1M0Q9</accession>
<evidence type="ECO:0000313" key="2">
    <source>
        <dbReference type="Proteomes" id="UP000695000"/>
    </source>
</evidence>
<keyword evidence="1" id="KW-0812">Transmembrane</keyword>
<organism evidence="2 3">
    <name type="scientific">Nicrophorus vespilloides</name>
    <name type="common">Boreal carrion beetle</name>
    <dbReference type="NCBI Taxonomy" id="110193"/>
    <lineage>
        <taxon>Eukaryota</taxon>
        <taxon>Metazoa</taxon>
        <taxon>Ecdysozoa</taxon>
        <taxon>Arthropoda</taxon>
        <taxon>Hexapoda</taxon>
        <taxon>Insecta</taxon>
        <taxon>Pterygota</taxon>
        <taxon>Neoptera</taxon>
        <taxon>Endopterygota</taxon>
        <taxon>Coleoptera</taxon>
        <taxon>Polyphaga</taxon>
        <taxon>Staphyliniformia</taxon>
        <taxon>Silphidae</taxon>
        <taxon>Nicrophorinae</taxon>
        <taxon>Nicrophorus</taxon>
    </lineage>
</organism>
<evidence type="ECO:0000256" key="1">
    <source>
        <dbReference type="SAM" id="Phobius"/>
    </source>
</evidence>
<keyword evidence="1" id="KW-1133">Transmembrane helix</keyword>